<keyword evidence="2" id="KW-1185">Reference proteome</keyword>
<dbReference type="Proteomes" id="UP000053989">
    <property type="component" value="Unassembled WGS sequence"/>
</dbReference>
<dbReference type="InParanoid" id="A0A0C2ZYC5"/>
<name>A0A0C2ZYC5_9AGAM</name>
<reference evidence="2" key="2">
    <citation type="submission" date="2015-01" db="EMBL/GenBank/DDBJ databases">
        <title>Evolutionary Origins and Diversification of the Mycorrhizal Mutualists.</title>
        <authorList>
            <consortium name="DOE Joint Genome Institute"/>
            <consortium name="Mycorrhizal Genomics Consortium"/>
            <person name="Kohler A."/>
            <person name="Kuo A."/>
            <person name="Nagy L.G."/>
            <person name="Floudas D."/>
            <person name="Copeland A."/>
            <person name="Barry K.W."/>
            <person name="Cichocki N."/>
            <person name="Veneault-Fourrey C."/>
            <person name="LaButti K."/>
            <person name="Lindquist E.A."/>
            <person name="Lipzen A."/>
            <person name="Lundell T."/>
            <person name="Morin E."/>
            <person name="Murat C."/>
            <person name="Riley R."/>
            <person name="Ohm R."/>
            <person name="Sun H."/>
            <person name="Tunlid A."/>
            <person name="Henrissat B."/>
            <person name="Grigoriev I.V."/>
            <person name="Hibbett D.S."/>
            <person name="Martin F."/>
        </authorList>
    </citation>
    <scope>NUCLEOTIDE SEQUENCE [LARGE SCALE GENOMIC DNA]</scope>
    <source>
        <strain evidence="2">Foug A</strain>
    </source>
</reference>
<sequence length="168" mass="18391">MSPGFVGLEWKLSHRDGRGGRTHAEEGILDETAPNLDTDGRVAWQLLDLSCAGAPSDTAPHLDPSKSELLSILTASVSKSTPLLGSVLGAFWPDEEGATNNLKDECGTYMMGLRKDEDRGTRTLPNFCPKVLIGECRAAPKFRPMDTRRKTITIPSRLDRPLLHHTNV</sequence>
<organism evidence="1 2">
    <name type="scientific">Scleroderma citrinum Foug A</name>
    <dbReference type="NCBI Taxonomy" id="1036808"/>
    <lineage>
        <taxon>Eukaryota</taxon>
        <taxon>Fungi</taxon>
        <taxon>Dikarya</taxon>
        <taxon>Basidiomycota</taxon>
        <taxon>Agaricomycotina</taxon>
        <taxon>Agaricomycetes</taxon>
        <taxon>Agaricomycetidae</taxon>
        <taxon>Boletales</taxon>
        <taxon>Sclerodermatineae</taxon>
        <taxon>Sclerodermataceae</taxon>
        <taxon>Scleroderma</taxon>
    </lineage>
</organism>
<evidence type="ECO:0000313" key="1">
    <source>
        <dbReference type="EMBL" id="KIM66448.1"/>
    </source>
</evidence>
<proteinExistence type="predicted"/>
<protein>
    <submittedName>
        <fullName evidence="1">Uncharacterized protein</fullName>
    </submittedName>
</protein>
<evidence type="ECO:0000313" key="2">
    <source>
        <dbReference type="Proteomes" id="UP000053989"/>
    </source>
</evidence>
<gene>
    <name evidence="1" type="ORF">SCLCIDRAFT_21934</name>
</gene>
<dbReference type="AlphaFoldDB" id="A0A0C2ZYC5"/>
<reference evidence="1 2" key="1">
    <citation type="submission" date="2014-04" db="EMBL/GenBank/DDBJ databases">
        <authorList>
            <consortium name="DOE Joint Genome Institute"/>
            <person name="Kuo A."/>
            <person name="Kohler A."/>
            <person name="Nagy L.G."/>
            <person name="Floudas D."/>
            <person name="Copeland A."/>
            <person name="Barry K.W."/>
            <person name="Cichocki N."/>
            <person name="Veneault-Fourrey C."/>
            <person name="LaButti K."/>
            <person name="Lindquist E.A."/>
            <person name="Lipzen A."/>
            <person name="Lundell T."/>
            <person name="Morin E."/>
            <person name="Murat C."/>
            <person name="Sun H."/>
            <person name="Tunlid A."/>
            <person name="Henrissat B."/>
            <person name="Grigoriev I.V."/>
            <person name="Hibbett D.S."/>
            <person name="Martin F."/>
            <person name="Nordberg H.P."/>
            <person name="Cantor M.N."/>
            <person name="Hua S.X."/>
        </authorList>
    </citation>
    <scope>NUCLEOTIDE SEQUENCE [LARGE SCALE GENOMIC DNA]</scope>
    <source>
        <strain evidence="1 2">Foug A</strain>
    </source>
</reference>
<dbReference type="HOGENOM" id="CLU_1587471_0_0_1"/>
<accession>A0A0C2ZYC5</accession>
<dbReference type="EMBL" id="KN822017">
    <property type="protein sequence ID" value="KIM66448.1"/>
    <property type="molecule type" value="Genomic_DNA"/>
</dbReference>